<evidence type="ECO:0000313" key="4">
    <source>
        <dbReference type="Proteomes" id="UP001519887"/>
    </source>
</evidence>
<dbReference type="InterPro" id="IPR013780">
    <property type="entry name" value="Glyco_hydro_b"/>
</dbReference>
<proteinExistence type="predicted"/>
<dbReference type="Gene3D" id="2.60.40.1180">
    <property type="entry name" value="Golgi alpha-mannosidase II"/>
    <property type="match status" value="1"/>
</dbReference>
<protein>
    <submittedName>
        <fullName evidence="3">Beta-galactosidase trimerization domain-containing protein</fullName>
    </submittedName>
</protein>
<keyword evidence="4" id="KW-1185">Reference proteome</keyword>
<dbReference type="PANTHER" id="PTHR36447:SF1">
    <property type="entry name" value="BETA-GALACTOSIDASE GANA"/>
    <property type="match status" value="1"/>
</dbReference>
<dbReference type="InterPro" id="IPR029062">
    <property type="entry name" value="Class_I_gatase-like"/>
</dbReference>
<dbReference type="Pfam" id="PF08532">
    <property type="entry name" value="Glyco_hydro_42M"/>
    <property type="match status" value="1"/>
</dbReference>
<evidence type="ECO:0000313" key="3">
    <source>
        <dbReference type="EMBL" id="MBW7458518.1"/>
    </source>
</evidence>
<feature type="domain" description="Beta-galactosidase C-terminal" evidence="2">
    <location>
        <begin position="134"/>
        <end position="191"/>
    </location>
</feature>
<dbReference type="InterPro" id="IPR003476">
    <property type="entry name" value="Glyco_hydro_42"/>
</dbReference>
<gene>
    <name evidence="3" type="ORF">K0U00_31200</name>
</gene>
<dbReference type="Proteomes" id="UP001519887">
    <property type="component" value="Unassembled WGS sequence"/>
</dbReference>
<sequence length="195" mass="21296">WSGIVNENDLCHLNGFPGPLRKTLGIWAEEVEGLHDHDRNGIVMTPGNALGLAGSFEVHEICELIHSEGADILGQYKEDFYAGRPALTVNALGKGKAYYLAARVNDPAFYDGLYGKLVSDAGVRRAMDIELPGGVSAQLRSDGEHDFVFLLNFSGEERTLELDQAYTDAETGEPVLMKLTLPVYASRVLKRSSGR</sequence>
<dbReference type="SUPFAM" id="SSF52317">
    <property type="entry name" value="Class I glutamine amidotransferase-like"/>
    <property type="match status" value="1"/>
</dbReference>
<organism evidence="3 4">
    <name type="scientific">Paenibacillus sepulcri</name>
    <dbReference type="NCBI Taxonomy" id="359917"/>
    <lineage>
        <taxon>Bacteria</taxon>
        <taxon>Bacillati</taxon>
        <taxon>Bacillota</taxon>
        <taxon>Bacilli</taxon>
        <taxon>Bacillales</taxon>
        <taxon>Paenibacillaceae</taxon>
        <taxon>Paenibacillus</taxon>
    </lineage>
</organism>
<name>A0ABS7CCA3_9BACL</name>
<evidence type="ECO:0000259" key="1">
    <source>
        <dbReference type="Pfam" id="PF08532"/>
    </source>
</evidence>
<dbReference type="PANTHER" id="PTHR36447">
    <property type="entry name" value="BETA-GALACTOSIDASE GANA"/>
    <property type="match status" value="1"/>
</dbReference>
<evidence type="ECO:0000259" key="2">
    <source>
        <dbReference type="Pfam" id="PF08533"/>
    </source>
</evidence>
<dbReference type="EMBL" id="JAHZIK010001227">
    <property type="protein sequence ID" value="MBW7458518.1"/>
    <property type="molecule type" value="Genomic_DNA"/>
</dbReference>
<reference evidence="3 4" key="1">
    <citation type="submission" date="2021-07" db="EMBL/GenBank/DDBJ databases">
        <title>Paenibacillus radiodurans sp. nov., isolated from the southeastern edge of Tengger Desert.</title>
        <authorList>
            <person name="Zhang G."/>
        </authorList>
    </citation>
    <scope>NUCLEOTIDE SEQUENCE [LARGE SCALE GENOMIC DNA]</scope>
    <source>
        <strain evidence="3 4">CCM 7311</strain>
    </source>
</reference>
<accession>A0ABS7CCA3</accession>
<feature type="non-terminal residue" evidence="3">
    <location>
        <position position="1"/>
    </location>
</feature>
<dbReference type="InterPro" id="IPR013739">
    <property type="entry name" value="Beta_galactosidase_C"/>
</dbReference>
<dbReference type="Gene3D" id="3.40.50.880">
    <property type="match status" value="1"/>
</dbReference>
<dbReference type="InterPro" id="IPR013738">
    <property type="entry name" value="Beta_galactosidase_Trimer"/>
</dbReference>
<dbReference type="Pfam" id="PF08533">
    <property type="entry name" value="Glyco_hydro_42C"/>
    <property type="match status" value="1"/>
</dbReference>
<feature type="domain" description="Beta-galactosidase trimerisation" evidence="1">
    <location>
        <begin position="1"/>
        <end position="123"/>
    </location>
</feature>
<comment type="caution">
    <text evidence="3">The sequence shown here is derived from an EMBL/GenBank/DDBJ whole genome shotgun (WGS) entry which is preliminary data.</text>
</comment>